<dbReference type="Pfam" id="PF00170">
    <property type="entry name" value="bZIP_1"/>
    <property type="match status" value="1"/>
</dbReference>
<proteinExistence type="predicted"/>
<dbReference type="OrthoDB" id="545169at2759"/>
<name>A0A0F4YWS6_RASE3</name>
<dbReference type="RefSeq" id="XP_013328903.1">
    <property type="nucleotide sequence ID" value="XM_013473449.1"/>
</dbReference>
<evidence type="ECO:0000256" key="1">
    <source>
        <dbReference type="SAM" id="MobiDB-lite"/>
    </source>
</evidence>
<dbReference type="STRING" id="1408163.A0A0F4YWS6"/>
<evidence type="ECO:0000313" key="3">
    <source>
        <dbReference type="EMBL" id="KKA22291.1"/>
    </source>
</evidence>
<feature type="compositionally biased region" description="Polar residues" evidence="1">
    <location>
        <begin position="529"/>
        <end position="543"/>
    </location>
</feature>
<evidence type="ECO:0000259" key="2">
    <source>
        <dbReference type="Pfam" id="PF00170"/>
    </source>
</evidence>
<dbReference type="InterPro" id="IPR004827">
    <property type="entry name" value="bZIP"/>
</dbReference>
<sequence>MPNHSMNSLLMKEPESPSEQLHSEFDQEYNTLPFTKPYRPPNSDSGSQAFSTEIISSSLYQIPEQPNSETAEISSSDSPRILYGGLTVYNEENADRDDDLVTDQLKRPPQSFSAKKRSNKNAVLTDGNSSRKRGRPRILAKDETATERRRTQIRLAQRAYRLRKEATISLLNDRVAELEATIEEMSKSFLSFHDEIMASGLLPLQPALVHSLRNITEKFLSLARLAKKDRDPGNDSPGKFQPMERALSTQKAQDNDRIGETRDPSFQPTLDNNRWEVDDSNTLHKHSMSFVPNDGPRPHPNFDNVSDIHTIAVNNGHSTSVLFPSILAGEFPRLTPIEIPLNPMTPYTYSFEESTFARRLHRSCLERGYRLLTDPSVNPEEVLRTFRFSFGISNRKRIISRFQKLLSRGVNEALETWNLPFFHLGGAGTHYPRRDQQGNPVYPPNLRPITEAIGPWPFHLSEIPHENKSVESLLVAIGFDGEWFDSHDVEGFLQEKGIFLDGHTSFVELPQVRLSSSSSGEQQSHHQDVTSGVQRVTGSNGVPSPNELPDTFGDSHTRILADRPKTSGIQSAIPLSFGISSSSDRLETVDIQQTLSTTPSSHGSPLHQAQISGNSQWTFDVGLFIDHIKLAISLGHG</sequence>
<feature type="domain" description="BZIP" evidence="2">
    <location>
        <begin position="146"/>
        <end position="192"/>
    </location>
</feature>
<dbReference type="AlphaFoldDB" id="A0A0F4YWS6"/>
<organism evidence="3 4">
    <name type="scientific">Rasamsonia emersonii (strain ATCC 16479 / CBS 393.64 / IMI 116815)</name>
    <dbReference type="NCBI Taxonomy" id="1408163"/>
    <lineage>
        <taxon>Eukaryota</taxon>
        <taxon>Fungi</taxon>
        <taxon>Dikarya</taxon>
        <taxon>Ascomycota</taxon>
        <taxon>Pezizomycotina</taxon>
        <taxon>Eurotiomycetes</taxon>
        <taxon>Eurotiomycetidae</taxon>
        <taxon>Eurotiales</taxon>
        <taxon>Trichocomaceae</taxon>
        <taxon>Rasamsonia</taxon>
    </lineage>
</organism>
<dbReference type="CDD" id="cd14688">
    <property type="entry name" value="bZIP_YAP"/>
    <property type="match status" value="1"/>
</dbReference>
<dbReference type="EMBL" id="LASV01000145">
    <property type="protein sequence ID" value="KKA22291.1"/>
    <property type="molecule type" value="Genomic_DNA"/>
</dbReference>
<feature type="region of interest" description="Disordered" evidence="1">
    <location>
        <begin position="107"/>
        <end position="147"/>
    </location>
</feature>
<dbReference type="PANTHER" id="PTHR40618">
    <property type="entry name" value="B-ZIP TRANSCRIPTION FACTOR (EUROFUNG)-RELATED"/>
    <property type="match status" value="1"/>
</dbReference>
<dbReference type="PANTHER" id="PTHR40618:SF1">
    <property type="entry name" value="B-ZIP TRANSCRIPTION FACTOR (EUROFUNG)"/>
    <property type="match status" value="1"/>
</dbReference>
<dbReference type="InterPro" id="IPR046347">
    <property type="entry name" value="bZIP_sf"/>
</dbReference>
<accession>A0A0F4YWS6</accession>
<reference evidence="3 4" key="1">
    <citation type="submission" date="2015-04" db="EMBL/GenBank/DDBJ databases">
        <authorList>
            <person name="Heijne W.H."/>
            <person name="Fedorova N.D."/>
            <person name="Nierman W.C."/>
            <person name="Vollebregt A.W."/>
            <person name="Zhao Z."/>
            <person name="Wu L."/>
            <person name="Kumar M."/>
            <person name="Stam H."/>
            <person name="van den Berg M.A."/>
            <person name="Pel H.J."/>
        </authorList>
    </citation>
    <scope>NUCLEOTIDE SEQUENCE [LARGE SCALE GENOMIC DNA]</scope>
    <source>
        <strain evidence="3 4">CBS 393.64</strain>
    </source>
</reference>
<feature type="region of interest" description="Disordered" evidence="1">
    <location>
        <begin position="514"/>
        <end position="554"/>
    </location>
</feature>
<dbReference type="SUPFAM" id="SSF57959">
    <property type="entry name" value="Leucine zipper domain"/>
    <property type="match status" value="1"/>
</dbReference>
<dbReference type="GO" id="GO:0003700">
    <property type="term" value="F:DNA-binding transcription factor activity"/>
    <property type="evidence" value="ECO:0007669"/>
    <property type="project" value="InterPro"/>
</dbReference>
<keyword evidence="4" id="KW-1185">Reference proteome</keyword>
<protein>
    <submittedName>
        <fullName evidence="3">BZIP family transcription factor</fullName>
    </submittedName>
</protein>
<dbReference type="Proteomes" id="UP000053958">
    <property type="component" value="Unassembled WGS sequence"/>
</dbReference>
<feature type="region of interest" description="Disordered" evidence="1">
    <location>
        <begin position="1"/>
        <end position="49"/>
    </location>
</feature>
<comment type="caution">
    <text evidence="3">The sequence shown here is derived from an EMBL/GenBank/DDBJ whole genome shotgun (WGS) entry which is preliminary data.</text>
</comment>
<feature type="region of interest" description="Disordered" evidence="1">
    <location>
        <begin position="228"/>
        <end position="276"/>
    </location>
</feature>
<gene>
    <name evidence="3" type="ORF">T310_3683</name>
</gene>
<feature type="compositionally biased region" description="Basic and acidic residues" evidence="1">
    <location>
        <begin position="253"/>
        <end position="263"/>
    </location>
</feature>
<dbReference type="GeneID" id="25316032"/>
<dbReference type="Gene3D" id="1.20.5.170">
    <property type="match status" value="1"/>
</dbReference>
<evidence type="ECO:0000313" key="4">
    <source>
        <dbReference type="Proteomes" id="UP000053958"/>
    </source>
</evidence>